<evidence type="ECO:0000313" key="10">
    <source>
        <dbReference type="EMBL" id="UOM49890.1"/>
    </source>
</evidence>
<reference evidence="11" key="1">
    <citation type="journal article" date="2024" name="J Bioinform Genom">
        <title>Complete genome sequence of the type strain bacterium Sphaerochaeta associata GLS2t (VKM B-2742)t.</title>
        <authorList>
            <person name="Troshina O.Y."/>
            <person name="Tepeeva A.N."/>
            <person name="Arzamasceva V.O."/>
            <person name="Whitman W.B."/>
            <person name="Varghese N."/>
            <person name="Shapiro N."/>
            <person name="Woyke T."/>
            <person name="Kripides N.C."/>
            <person name="Vasilenko O.V."/>
        </authorList>
    </citation>
    <scope>NUCLEOTIDE SEQUENCE [LARGE SCALE GENOMIC DNA]</scope>
    <source>
        <strain evidence="11">GLS2T</strain>
    </source>
</reference>
<keyword evidence="4 8" id="KW-1003">Cell membrane</keyword>
<feature type="transmembrane region" description="Helical" evidence="9">
    <location>
        <begin position="337"/>
        <end position="357"/>
    </location>
</feature>
<dbReference type="EMBL" id="CP094929">
    <property type="protein sequence ID" value="UOM49890.1"/>
    <property type="molecule type" value="Genomic_DNA"/>
</dbReference>
<organism evidence="10 11">
    <name type="scientific">Sphaerochaeta associata</name>
    <dbReference type="NCBI Taxonomy" id="1129264"/>
    <lineage>
        <taxon>Bacteria</taxon>
        <taxon>Pseudomonadati</taxon>
        <taxon>Spirochaetota</taxon>
        <taxon>Spirochaetia</taxon>
        <taxon>Spirochaetales</taxon>
        <taxon>Sphaerochaetaceae</taxon>
        <taxon>Sphaerochaeta</taxon>
    </lineage>
</organism>
<protein>
    <submittedName>
        <fullName evidence="10">NCS2 family permease</fullName>
    </submittedName>
</protein>
<dbReference type="RefSeq" id="WP_244771284.1">
    <property type="nucleotide sequence ID" value="NZ_CP094929.1"/>
</dbReference>
<comment type="subcellular location">
    <subcellularLocation>
        <location evidence="1 8">Cell membrane</location>
        <topology evidence="1 8">Multi-pass membrane protein</topology>
    </subcellularLocation>
</comment>
<evidence type="ECO:0000313" key="11">
    <source>
        <dbReference type="Proteomes" id="UP000829708"/>
    </source>
</evidence>
<feature type="transmembrane region" description="Helical" evidence="9">
    <location>
        <begin position="94"/>
        <end position="113"/>
    </location>
</feature>
<name>A0ABY4D7C9_9SPIR</name>
<evidence type="ECO:0000256" key="4">
    <source>
        <dbReference type="ARBA" id="ARBA00022475"/>
    </source>
</evidence>
<evidence type="ECO:0000256" key="9">
    <source>
        <dbReference type="SAM" id="Phobius"/>
    </source>
</evidence>
<dbReference type="Proteomes" id="UP000829708">
    <property type="component" value="Chromosome"/>
</dbReference>
<feature type="transmembrane region" description="Helical" evidence="9">
    <location>
        <begin position="233"/>
        <end position="257"/>
    </location>
</feature>
<feature type="transmembrane region" description="Helical" evidence="9">
    <location>
        <begin position="313"/>
        <end position="330"/>
    </location>
</feature>
<gene>
    <name evidence="10" type="ORF">MUG09_10005</name>
</gene>
<keyword evidence="11" id="KW-1185">Reference proteome</keyword>
<evidence type="ECO:0000256" key="8">
    <source>
        <dbReference type="PIRNR" id="PIRNR005353"/>
    </source>
</evidence>
<dbReference type="InterPro" id="IPR026033">
    <property type="entry name" value="Azg-like_bact_archaea"/>
</dbReference>
<keyword evidence="3 8" id="KW-0813">Transport</keyword>
<feature type="transmembrane region" description="Helical" evidence="9">
    <location>
        <begin position="278"/>
        <end position="301"/>
    </location>
</feature>
<dbReference type="Pfam" id="PF00860">
    <property type="entry name" value="Xan_ur_permease"/>
    <property type="match status" value="1"/>
</dbReference>
<evidence type="ECO:0000256" key="2">
    <source>
        <dbReference type="ARBA" id="ARBA00005697"/>
    </source>
</evidence>
<evidence type="ECO:0000256" key="5">
    <source>
        <dbReference type="ARBA" id="ARBA00022692"/>
    </source>
</evidence>
<feature type="transmembrane region" description="Helical" evidence="9">
    <location>
        <begin position="369"/>
        <end position="398"/>
    </location>
</feature>
<keyword evidence="7 8" id="KW-0472">Membrane</keyword>
<feature type="transmembrane region" description="Helical" evidence="9">
    <location>
        <begin position="166"/>
        <end position="186"/>
    </location>
</feature>
<dbReference type="InterPro" id="IPR006043">
    <property type="entry name" value="NCS2"/>
</dbReference>
<feature type="transmembrane region" description="Helical" evidence="9">
    <location>
        <begin position="133"/>
        <end position="154"/>
    </location>
</feature>
<proteinExistence type="inferred from homology"/>
<evidence type="ECO:0000256" key="3">
    <source>
        <dbReference type="ARBA" id="ARBA00022448"/>
    </source>
</evidence>
<dbReference type="PANTHER" id="PTHR43337:SF1">
    <property type="entry name" value="XANTHINE_URACIL PERMEASE C887.17-RELATED"/>
    <property type="match status" value="1"/>
</dbReference>
<keyword evidence="6 8" id="KW-1133">Transmembrane helix</keyword>
<comment type="similarity">
    <text evidence="2 8">Belongs to the nucleobase:cation symporter-2 (NCS2) (TC 2.A.40) family. Azg-like subfamily.</text>
</comment>
<accession>A0ABY4D7C9</accession>
<sequence>MEKFFKLKERKTTVKTEVMAGITTFLTMAYILAVNPGILSDAGMDFSKVFAATAIASAIATLLMALLANLPFALAPGMGLNAFLAYTVVLGMGYSWQFALTAVFVEGIIFLILTAVNIREAIVNSIPANLKRAIGVGIGLFIAFIGMQNAGIIVDGATLVSLNPGWFKGAPGLAMIGLLITGILLAYKVNGALLIGIAITTIIGIPFGITKYAGGSYIPPAPYFFPFEFSNILSIDFIVIMFTFLFVDMFDTVGTLIGCATKADMIQKDGSIPNCKEALFADAVGTTVGAILGTSTVTTFVESSAGVVEGGRTGLTALVVAVLFALSLFLEPLFGSIPSAATAPALIIVGVMMMSPVKEIEWNEMTEAIPAFLTIIFMIVAYSIADGIMFGIVSYVLLKLLTKKTNEIPKMTWVVFGLFVLKIIFGAL</sequence>
<evidence type="ECO:0000256" key="6">
    <source>
        <dbReference type="ARBA" id="ARBA00022989"/>
    </source>
</evidence>
<feature type="transmembrane region" description="Helical" evidence="9">
    <location>
        <begin position="410"/>
        <end position="427"/>
    </location>
</feature>
<feature type="transmembrane region" description="Helical" evidence="9">
    <location>
        <begin position="193"/>
        <end position="213"/>
    </location>
</feature>
<feature type="transmembrane region" description="Helical" evidence="9">
    <location>
        <begin position="20"/>
        <end position="38"/>
    </location>
</feature>
<dbReference type="PIRSF" id="PIRSF005353">
    <property type="entry name" value="PbuG"/>
    <property type="match status" value="1"/>
</dbReference>
<evidence type="ECO:0000256" key="1">
    <source>
        <dbReference type="ARBA" id="ARBA00004651"/>
    </source>
</evidence>
<evidence type="ECO:0000256" key="7">
    <source>
        <dbReference type="ARBA" id="ARBA00023136"/>
    </source>
</evidence>
<dbReference type="InterPro" id="IPR045018">
    <property type="entry name" value="Azg-like"/>
</dbReference>
<dbReference type="PANTHER" id="PTHR43337">
    <property type="entry name" value="XANTHINE/URACIL PERMEASE C887.17-RELATED"/>
    <property type="match status" value="1"/>
</dbReference>
<keyword evidence="5 8" id="KW-0812">Transmembrane</keyword>
<feature type="transmembrane region" description="Helical" evidence="9">
    <location>
        <begin position="50"/>
        <end position="74"/>
    </location>
</feature>